<organism evidence="1 2">
    <name type="scientific">Senna tora</name>
    <dbReference type="NCBI Taxonomy" id="362788"/>
    <lineage>
        <taxon>Eukaryota</taxon>
        <taxon>Viridiplantae</taxon>
        <taxon>Streptophyta</taxon>
        <taxon>Embryophyta</taxon>
        <taxon>Tracheophyta</taxon>
        <taxon>Spermatophyta</taxon>
        <taxon>Magnoliopsida</taxon>
        <taxon>eudicotyledons</taxon>
        <taxon>Gunneridae</taxon>
        <taxon>Pentapetalae</taxon>
        <taxon>rosids</taxon>
        <taxon>fabids</taxon>
        <taxon>Fabales</taxon>
        <taxon>Fabaceae</taxon>
        <taxon>Caesalpinioideae</taxon>
        <taxon>Cassia clade</taxon>
        <taxon>Senna</taxon>
    </lineage>
</organism>
<protein>
    <submittedName>
        <fullName evidence="1">Uncharacterized protein</fullName>
    </submittedName>
</protein>
<name>A0A834WNG1_9FABA</name>
<evidence type="ECO:0000313" key="1">
    <source>
        <dbReference type="EMBL" id="KAF7827388.1"/>
    </source>
</evidence>
<proteinExistence type="predicted"/>
<comment type="caution">
    <text evidence="1">The sequence shown here is derived from an EMBL/GenBank/DDBJ whole genome shotgun (WGS) entry which is preliminary data.</text>
</comment>
<dbReference type="AlphaFoldDB" id="A0A834WNG1"/>
<gene>
    <name evidence="1" type="ORF">G2W53_018552</name>
</gene>
<dbReference type="EMBL" id="JAAIUW010000006">
    <property type="protein sequence ID" value="KAF7827388.1"/>
    <property type="molecule type" value="Genomic_DNA"/>
</dbReference>
<reference evidence="1" key="1">
    <citation type="submission" date="2020-09" db="EMBL/GenBank/DDBJ databases">
        <title>Genome-Enabled Discovery of Anthraquinone Biosynthesis in Senna tora.</title>
        <authorList>
            <person name="Kang S.-H."/>
            <person name="Pandey R.P."/>
            <person name="Lee C.-M."/>
            <person name="Sim J.-S."/>
            <person name="Jeong J.-T."/>
            <person name="Choi B.-S."/>
            <person name="Jung M."/>
            <person name="Ginzburg D."/>
            <person name="Zhao K."/>
            <person name="Won S.Y."/>
            <person name="Oh T.-J."/>
            <person name="Yu Y."/>
            <person name="Kim N.-H."/>
            <person name="Lee O.R."/>
            <person name="Lee T.-H."/>
            <person name="Bashyal P."/>
            <person name="Kim T.-S."/>
            <person name="Lee W.-H."/>
            <person name="Kawkins C."/>
            <person name="Kim C.-K."/>
            <person name="Kim J.S."/>
            <person name="Ahn B.O."/>
            <person name="Rhee S.Y."/>
            <person name="Sohng J.K."/>
        </authorList>
    </citation>
    <scope>NUCLEOTIDE SEQUENCE</scope>
    <source>
        <tissue evidence="1">Leaf</tissue>
    </source>
</reference>
<dbReference type="Proteomes" id="UP000634136">
    <property type="component" value="Unassembled WGS sequence"/>
</dbReference>
<sequence length="50" mass="5724">MDTSENTLTTKIGETKNLQEGKIIIQEITNQEMKIKTGGQTGKKEMWRLK</sequence>
<keyword evidence="2" id="KW-1185">Reference proteome</keyword>
<evidence type="ECO:0000313" key="2">
    <source>
        <dbReference type="Proteomes" id="UP000634136"/>
    </source>
</evidence>
<accession>A0A834WNG1</accession>